<dbReference type="Proteomes" id="UP000736335">
    <property type="component" value="Unassembled WGS sequence"/>
</dbReference>
<comment type="caution">
    <text evidence="3">The sequence shown here is derived from an EMBL/GenBank/DDBJ whole genome shotgun (WGS) entry which is preliminary data.</text>
</comment>
<dbReference type="InterPro" id="IPR011990">
    <property type="entry name" value="TPR-like_helical_dom_sf"/>
</dbReference>
<dbReference type="AlphaFoldDB" id="A0A9P6LBQ2"/>
<name>A0A9P6LBQ2_9AGAM</name>
<dbReference type="PANTHER" id="PTHR47691">
    <property type="entry name" value="REGULATOR-RELATED"/>
    <property type="match status" value="1"/>
</dbReference>
<evidence type="ECO:0000313" key="3">
    <source>
        <dbReference type="EMBL" id="KAF9790942.1"/>
    </source>
</evidence>
<dbReference type="OrthoDB" id="5986190at2759"/>
<evidence type="ECO:0000256" key="1">
    <source>
        <dbReference type="SAM" id="Coils"/>
    </source>
</evidence>
<evidence type="ECO:0000313" key="4">
    <source>
        <dbReference type="Proteomes" id="UP000736335"/>
    </source>
</evidence>
<dbReference type="InterPro" id="IPR027417">
    <property type="entry name" value="P-loop_NTPase"/>
</dbReference>
<dbReference type="InterPro" id="IPR059179">
    <property type="entry name" value="MLKL-like_MCAfunc"/>
</dbReference>
<reference evidence="3" key="1">
    <citation type="journal article" date="2020" name="Nat. Commun.">
        <title>Large-scale genome sequencing of mycorrhizal fungi provides insights into the early evolution of symbiotic traits.</title>
        <authorList>
            <person name="Miyauchi S."/>
            <person name="Kiss E."/>
            <person name="Kuo A."/>
            <person name="Drula E."/>
            <person name="Kohler A."/>
            <person name="Sanchez-Garcia M."/>
            <person name="Morin E."/>
            <person name="Andreopoulos B."/>
            <person name="Barry K.W."/>
            <person name="Bonito G."/>
            <person name="Buee M."/>
            <person name="Carver A."/>
            <person name="Chen C."/>
            <person name="Cichocki N."/>
            <person name="Clum A."/>
            <person name="Culley D."/>
            <person name="Crous P.W."/>
            <person name="Fauchery L."/>
            <person name="Girlanda M."/>
            <person name="Hayes R.D."/>
            <person name="Keri Z."/>
            <person name="LaButti K."/>
            <person name="Lipzen A."/>
            <person name="Lombard V."/>
            <person name="Magnuson J."/>
            <person name="Maillard F."/>
            <person name="Murat C."/>
            <person name="Nolan M."/>
            <person name="Ohm R.A."/>
            <person name="Pangilinan J."/>
            <person name="Pereira M.F."/>
            <person name="Perotto S."/>
            <person name="Peter M."/>
            <person name="Pfister S."/>
            <person name="Riley R."/>
            <person name="Sitrit Y."/>
            <person name="Stielow J.B."/>
            <person name="Szollosi G."/>
            <person name="Zifcakova L."/>
            <person name="Stursova M."/>
            <person name="Spatafora J.W."/>
            <person name="Tedersoo L."/>
            <person name="Vaario L.M."/>
            <person name="Yamada A."/>
            <person name="Yan M."/>
            <person name="Wang P."/>
            <person name="Xu J."/>
            <person name="Bruns T."/>
            <person name="Baldrian P."/>
            <person name="Vilgalys R."/>
            <person name="Dunand C."/>
            <person name="Henrissat B."/>
            <person name="Grigoriev I.V."/>
            <person name="Hibbett D."/>
            <person name="Nagy L.G."/>
            <person name="Martin F.M."/>
        </authorList>
    </citation>
    <scope>NUCLEOTIDE SEQUENCE</scope>
    <source>
        <strain evidence="3">UH-Tt-Lm1</strain>
    </source>
</reference>
<gene>
    <name evidence="3" type="ORF">BJ322DRAFT_1038943</name>
</gene>
<keyword evidence="1" id="KW-0175">Coiled coil</keyword>
<proteinExistence type="predicted"/>
<sequence length="754" mass="84704">MAIDVLGIAKEVSSITPAKAVFGSVGVLLAMIKDSMANKADYVALGLACAEICTALELGTDGRRWSDLSQSVREAIEKLRRTVEQIKSEIEAKAQNCSKGRVILLVFHARNDKETIAAWREELKTILELFNTQLTINTNTVVYDVHRNIAGLCRDVSDIRRDLSQIRDRDEGQTRTGHGELPPPPPRALFGRDELIEKIVQLADSLLPIALIGAGGIGKTSIALAVLHDNHVKQRFGENRRFIRCDQFPATRSHFLRRLSEVTGAGVESPHDLTPLRPSLSSREMLIVLDNAESILDAQITDSQEIYGLMEELSRFNNICLCVTSRISTVPPECESLEIPTLSREAAQDAFCRIYKVDRCTDLVSNILEQLDFHPLSVTLLATVAYHNKWDTARLVGEWEKRRTNTLHTQYNQSLAATIELSLSSPMFRSLGPDAREILGVVAFFPHGVDENNFDWLFPTITNRKDIFDKFCVLSLTYRSNGFITMLAPLRDYLCPKDPNSSPLLHTTKQCYFSRLTVNTSPNKPGFEETRWITSEDVNVEHLLDVFTSVDPVSNDAWDASAGFVRHLSWHKRRPIVLGTKIEGLPDDHPSKPRCLFDLSQLLAEIFNHTESRLLLTHTLKLWKERGDELWVAQTLRALAHVNWQLDLVEEAIPLAKETSEIFERLNDTAEQTNSLQYLALLLAEDDQIDAAEESASHAINLSSDEPTKAQVCEHLHILSHICRSRGETEAAIGHLDEALGIAHSIEWQDRKAR</sequence>
<dbReference type="SUPFAM" id="SSF52540">
    <property type="entry name" value="P-loop containing nucleoside triphosphate hydrolases"/>
    <property type="match status" value="1"/>
</dbReference>
<dbReference type="SUPFAM" id="SSF48452">
    <property type="entry name" value="TPR-like"/>
    <property type="match status" value="1"/>
</dbReference>
<evidence type="ECO:0000256" key="2">
    <source>
        <dbReference type="SAM" id="MobiDB-lite"/>
    </source>
</evidence>
<dbReference type="Gene3D" id="1.25.40.10">
    <property type="entry name" value="Tetratricopeptide repeat domain"/>
    <property type="match status" value="1"/>
</dbReference>
<reference evidence="3" key="2">
    <citation type="submission" date="2020-11" db="EMBL/GenBank/DDBJ databases">
        <authorList>
            <consortium name="DOE Joint Genome Institute"/>
            <person name="Kuo A."/>
            <person name="Miyauchi S."/>
            <person name="Kiss E."/>
            <person name="Drula E."/>
            <person name="Kohler A."/>
            <person name="Sanchez-Garcia M."/>
            <person name="Andreopoulos B."/>
            <person name="Barry K.W."/>
            <person name="Bonito G."/>
            <person name="Buee M."/>
            <person name="Carver A."/>
            <person name="Chen C."/>
            <person name="Cichocki N."/>
            <person name="Clum A."/>
            <person name="Culley D."/>
            <person name="Crous P.W."/>
            <person name="Fauchery L."/>
            <person name="Girlanda M."/>
            <person name="Hayes R."/>
            <person name="Keri Z."/>
            <person name="Labutti K."/>
            <person name="Lipzen A."/>
            <person name="Lombard V."/>
            <person name="Magnuson J."/>
            <person name="Maillard F."/>
            <person name="Morin E."/>
            <person name="Murat C."/>
            <person name="Nolan M."/>
            <person name="Ohm R."/>
            <person name="Pangilinan J."/>
            <person name="Pereira M."/>
            <person name="Perotto S."/>
            <person name="Peter M."/>
            <person name="Riley R."/>
            <person name="Sitrit Y."/>
            <person name="Stielow B."/>
            <person name="Szollosi G."/>
            <person name="Zifcakova L."/>
            <person name="Stursova M."/>
            <person name="Spatafora J.W."/>
            <person name="Tedersoo L."/>
            <person name="Vaario L.-M."/>
            <person name="Yamada A."/>
            <person name="Yan M."/>
            <person name="Wang P."/>
            <person name="Xu J."/>
            <person name="Bruns T."/>
            <person name="Baldrian P."/>
            <person name="Vilgalys R."/>
            <person name="Henrissat B."/>
            <person name="Grigoriev I.V."/>
            <person name="Hibbett D."/>
            <person name="Nagy L.G."/>
            <person name="Martin F.M."/>
        </authorList>
    </citation>
    <scope>NUCLEOTIDE SEQUENCE</scope>
    <source>
        <strain evidence="3">UH-Tt-Lm1</strain>
    </source>
</reference>
<organism evidence="3 4">
    <name type="scientific">Thelephora terrestris</name>
    <dbReference type="NCBI Taxonomy" id="56493"/>
    <lineage>
        <taxon>Eukaryota</taxon>
        <taxon>Fungi</taxon>
        <taxon>Dikarya</taxon>
        <taxon>Basidiomycota</taxon>
        <taxon>Agaricomycotina</taxon>
        <taxon>Agaricomycetes</taxon>
        <taxon>Thelephorales</taxon>
        <taxon>Thelephoraceae</taxon>
        <taxon>Thelephora</taxon>
    </lineage>
</organism>
<evidence type="ECO:0008006" key="5">
    <source>
        <dbReference type="Google" id="ProtNLM"/>
    </source>
</evidence>
<dbReference type="CDD" id="cd21037">
    <property type="entry name" value="MLKL_NTD"/>
    <property type="match status" value="1"/>
</dbReference>
<protein>
    <recommendedName>
        <fullName evidence="5">NB-ARC domain-containing protein</fullName>
    </recommendedName>
</protein>
<feature type="coiled-coil region" evidence="1">
    <location>
        <begin position="69"/>
        <end position="96"/>
    </location>
</feature>
<feature type="region of interest" description="Disordered" evidence="2">
    <location>
        <begin position="165"/>
        <end position="186"/>
    </location>
</feature>
<dbReference type="EMBL" id="WIUZ02000002">
    <property type="protein sequence ID" value="KAF9790942.1"/>
    <property type="molecule type" value="Genomic_DNA"/>
</dbReference>
<accession>A0A9P6LBQ2</accession>
<keyword evidence="4" id="KW-1185">Reference proteome</keyword>
<dbReference type="PANTHER" id="PTHR47691:SF3">
    <property type="entry name" value="HTH-TYPE TRANSCRIPTIONAL REGULATOR RV0890C-RELATED"/>
    <property type="match status" value="1"/>
</dbReference>
<dbReference type="Gene3D" id="3.40.50.300">
    <property type="entry name" value="P-loop containing nucleotide triphosphate hydrolases"/>
    <property type="match status" value="1"/>
</dbReference>